<dbReference type="SUPFAM" id="SSF54001">
    <property type="entry name" value="Cysteine proteinases"/>
    <property type="match status" value="1"/>
</dbReference>
<organism evidence="2 4">
    <name type="scientific">Camelina sativa</name>
    <name type="common">False flax</name>
    <name type="synonym">Myagrum sativum</name>
    <dbReference type="NCBI Taxonomy" id="90675"/>
    <lineage>
        <taxon>Eukaryota</taxon>
        <taxon>Viridiplantae</taxon>
        <taxon>Streptophyta</taxon>
        <taxon>Embryophyta</taxon>
        <taxon>Tracheophyta</taxon>
        <taxon>Spermatophyta</taxon>
        <taxon>Magnoliopsida</taxon>
        <taxon>eudicotyledons</taxon>
        <taxon>Gunneridae</taxon>
        <taxon>Pentapetalae</taxon>
        <taxon>rosids</taxon>
        <taxon>malvids</taxon>
        <taxon>Brassicales</taxon>
        <taxon>Brassicaceae</taxon>
        <taxon>Camelineae</taxon>
        <taxon>Camelina</taxon>
    </lineage>
</organism>
<keyword evidence="2" id="KW-1185">Reference proteome</keyword>
<dbReference type="Proteomes" id="UP000694864">
    <property type="component" value="Chromosome 8"/>
</dbReference>
<reference evidence="2" key="1">
    <citation type="journal article" date="1997" name="Nucleic Acids Res.">
        <title>tRNAscan-SE: a program for improved detection of transfer RNA genes in genomic sequence.</title>
        <authorList>
            <person name="Lowe T.M."/>
            <person name="Eddy S.R."/>
        </authorList>
    </citation>
    <scope>NUCLEOTIDE SEQUENCE [LARGE SCALE GENOMIC DNA]</scope>
    <source>
        <strain evidence="2">r\DH55</strain>
    </source>
</reference>
<accession>A0ABM1QCN6</accession>
<dbReference type="Gene3D" id="3.90.70.10">
    <property type="entry name" value="Cysteine proteinases"/>
    <property type="match status" value="1"/>
</dbReference>
<dbReference type="RefSeq" id="XP_019084524.1">
    <property type="nucleotide sequence ID" value="XM_019228979.1"/>
</dbReference>
<reference evidence="3 4" key="3">
    <citation type="submission" date="2025-05" db="UniProtKB">
        <authorList>
            <consortium name="RefSeq"/>
        </authorList>
    </citation>
    <scope>IDENTIFICATION</scope>
    <source>
        <tissue evidence="3 4">Leaf</tissue>
    </source>
</reference>
<feature type="region of interest" description="Disordered" evidence="1">
    <location>
        <begin position="1"/>
        <end position="72"/>
    </location>
</feature>
<evidence type="ECO:0000313" key="4">
    <source>
        <dbReference type="RefSeq" id="XP_019084524.1"/>
    </source>
</evidence>
<evidence type="ECO:0000313" key="3">
    <source>
        <dbReference type="RefSeq" id="XP_010423604.1"/>
    </source>
</evidence>
<evidence type="ECO:0000313" key="2">
    <source>
        <dbReference type="Proteomes" id="UP000694864"/>
    </source>
</evidence>
<name>A0ABM1QCN6_CAMSA</name>
<protein>
    <submittedName>
        <fullName evidence="3 4">Uncharacterized protein LOC104708697</fullName>
    </submittedName>
</protein>
<feature type="compositionally biased region" description="Basic and acidic residues" evidence="1">
    <location>
        <begin position="8"/>
        <end position="41"/>
    </location>
</feature>
<dbReference type="GeneID" id="104708697"/>
<gene>
    <name evidence="3 4" type="primary">LOC104708697</name>
</gene>
<dbReference type="RefSeq" id="XP_010423604.1">
    <property type="nucleotide sequence ID" value="XM_010425302.2"/>
</dbReference>
<dbReference type="InterPro" id="IPR038765">
    <property type="entry name" value="Papain-like_cys_pep_sf"/>
</dbReference>
<reference evidence="2" key="2">
    <citation type="journal article" date="2014" name="Nat. Commun.">
        <title>The emerging biofuel crop Camelina sativa retains a highly undifferentiated hexaploid genome structure.</title>
        <authorList>
            <person name="Kagale S."/>
            <person name="Koh C."/>
            <person name="Nixon J."/>
            <person name="Bollina V."/>
            <person name="Clarke W.E."/>
            <person name="Tuteja R."/>
            <person name="Spillane C."/>
            <person name="Robinson S.J."/>
            <person name="Links M.G."/>
            <person name="Clarke C."/>
            <person name="Higgins E.E."/>
            <person name="Huebert T."/>
            <person name="Sharpe A.G."/>
            <person name="Parkin I.A."/>
        </authorList>
    </citation>
    <scope>NUCLEOTIDE SEQUENCE [LARGE SCALE GENOMIC DNA]</scope>
    <source>
        <strain evidence="2">r\DH55</strain>
    </source>
</reference>
<proteinExistence type="predicted"/>
<evidence type="ECO:0000256" key="1">
    <source>
        <dbReference type="SAM" id="MobiDB-lite"/>
    </source>
</evidence>
<sequence>MVPPKLKPKADTPKLKPKADTTKLKPEADTTKLKPKADTSKLKPKAAATKLKPKVAEPSPPSPNGEGGRDRKYFSFRDEKPKLLLEVLKQSSTECYATATTRQLDALCRSEGLLGDEESLSIQEILDLMPRGTISDGGLDQLDALKGVFKIGTVLESANPLTFRYSATAKLPTPNVKMFKAKLTRQRNDDYPETKKTKYTVETGEEDLFEKLLEDSVRLLPTAVRVDCVHSVFDNIKGKQVYLPPESCDEEYGHMLLITVFGIDASFW</sequence>